<feature type="compositionally biased region" description="Basic and acidic residues" evidence="1">
    <location>
        <begin position="325"/>
        <end position="336"/>
    </location>
</feature>
<accession>A0A1L6MYW4</accession>
<reference evidence="3 4" key="1">
    <citation type="submission" date="2016-08" db="EMBL/GenBank/DDBJ databases">
        <title>Identification and validation of antigenic proteins from Pajaroellobacter abortibovis using de-novo genome sequence assembly and reverse vaccinology.</title>
        <authorList>
            <person name="Welly B.T."/>
            <person name="Miller M.R."/>
            <person name="Stott J.L."/>
            <person name="Blanchard M.T."/>
            <person name="Islas-Trejo A.D."/>
            <person name="O'Rourke S.M."/>
            <person name="Young A.E."/>
            <person name="Medrano J.F."/>
            <person name="Van Eenennaam A.L."/>
        </authorList>
    </citation>
    <scope>NUCLEOTIDE SEQUENCE [LARGE SCALE GENOMIC DNA]</scope>
    <source>
        <strain evidence="3 4">BTF92-0548A/99-0131</strain>
    </source>
</reference>
<keyword evidence="4" id="KW-1185">Reference proteome</keyword>
<evidence type="ECO:0000313" key="4">
    <source>
        <dbReference type="Proteomes" id="UP000185544"/>
    </source>
</evidence>
<dbReference type="EMBL" id="CP016908">
    <property type="protein sequence ID" value="APS00712.1"/>
    <property type="molecule type" value="Genomic_DNA"/>
</dbReference>
<dbReference type="Pfam" id="PF14238">
    <property type="entry name" value="DUF4340"/>
    <property type="match status" value="1"/>
</dbReference>
<dbReference type="AlphaFoldDB" id="A0A1L6MYW4"/>
<dbReference type="OrthoDB" id="5496275at2"/>
<gene>
    <name evidence="3" type="ORF">BCY86_08495</name>
</gene>
<proteinExistence type="predicted"/>
<evidence type="ECO:0000256" key="1">
    <source>
        <dbReference type="SAM" id="MobiDB-lite"/>
    </source>
</evidence>
<evidence type="ECO:0000313" key="3">
    <source>
        <dbReference type="EMBL" id="APS00712.1"/>
    </source>
</evidence>
<name>A0A1L6MYW4_9BACT</name>
<evidence type="ECO:0000259" key="2">
    <source>
        <dbReference type="Pfam" id="PF14238"/>
    </source>
</evidence>
<dbReference type="STRING" id="1882918.BCY86_08495"/>
<feature type="domain" description="DUF4340" evidence="2">
    <location>
        <begin position="74"/>
        <end position="256"/>
    </location>
</feature>
<sequence>MTLSHNKQIVIGAVVLVVLAGLAYRQVKKDQQLGAMHSSSADMPTLASVDDVDKLQITNGSKGEIVLEKQGDRWKMTKPIAVGVRQDHVRHLLDNVKDIKIKEMITLQADDALKNQYELDEGHAVHLIAWKGGEKKIDCSFGKFGGRGELMMVADRPEIFAASGYSSYHYTREAKNWRENEIFKFDDSAVSHWSIDRKGASFSFTKGDKWAGTFQGKPITRLDEEKIKDALRVFKGLTADDFADNQLPEEVGLTQPEAIINFELKDGAGKYVLKVGKVSSGSSHYAIREGDQTVFIIGSLASGWAMADVAKFQVPADAGASKSDPSTEEKGEDHHH</sequence>
<dbReference type="RefSeq" id="WP_075277381.1">
    <property type="nucleotide sequence ID" value="NZ_CP016908.1"/>
</dbReference>
<dbReference type="KEGG" id="pabo:BCY86_08495"/>
<protein>
    <recommendedName>
        <fullName evidence="2">DUF4340 domain-containing protein</fullName>
    </recommendedName>
</protein>
<dbReference type="InterPro" id="IPR025641">
    <property type="entry name" value="DUF4340"/>
</dbReference>
<feature type="region of interest" description="Disordered" evidence="1">
    <location>
        <begin position="316"/>
        <end position="336"/>
    </location>
</feature>
<dbReference type="Proteomes" id="UP000185544">
    <property type="component" value="Chromosome"/>
</dbReference>
<organism evidence="3 4">
    <name type="scientific">Pajaroellobacter abortibovis</name>
    <dbReference type="NCBI Taxonomy" id="1882918"/>
    <lineage>
        <taxon>Bacteria</taxon>
        <taxon>Pseudomonadati</taxon>
        <taxon>Myxococcota</taxon>
        <taxon>Polyangia</taxon>
        <taxon>Polyangiales</taxon>
        <taxon>Polyangiaceae</taxon>
    </lineage>
</organism>